<organism evidence="2 3">
    <name type="scientific">Sinimarinibacterium thermocellulolyticum</name>
    <dbReference type="NCBI Taxonomy" id="3170016"/>
    <lineage>
        <taxon>Bacteria</taxon>
        <taxon>Pseudomonadati</taxon>
        <taxon>Pseudomonadota</taxon>
        <taxon>Gammaproteobacteria</taxon>
        <taxon>Nevskiales</taxon>
        <taxon>Nevskiaceae</taxon>
        <taxon>Sinimarinibacterium</taxon>
    </lineage>
</organism>
<protein>
    <submittedName>
        <fullName evidence="2">Replication protein RepA</fullName>
    </submittedName>
</protein>
<evidence type="ECO:0000313" key="3">
    <source>
        <dbReference type="Proteomes" id="UP001465331"/>
    </source>
</evidence>
<dbReference type="Pfam" id="PF04796">
    <property type="entry name" value="RepA_C"/>
    <property type="match status" value="1"/>
</dbReference>
<comment type="caution">
    <text evidence="2">The sequence shown here is derived from an EMBL/GenBank/DDBJ whole genome shotgun (WGS) entry which is preliminary data.</text>
</comment>
<accession>A0ABV2A961</accession>
<dbReference type="Proteomes" id="UP001465331">
    <property type="component" value="Unassembled WGS sequence"/>
</dbReference>
<proteinExistence type="predicted"/>
<feature type="compositionally biased region" description="Basic and acidic residues" evidence="1">
    <location>
        <begin position="335"/>
        <end position="353"/>
    </location>
</feature>
<name>A0ABV2A961_9GAMM</name>
<gene>
    <name evidence="2" type="ORF">ABSH63_06720</name>
</gene>
<evidence type="ECO:0000256" key="1">
    <source>
        <dbReference type="SAM" id="MobiDB-lite"/>
    </source>
</evidence>
<reference evidence="2 3" key="1">
    <citation type="submission" date="2024-06" db="EMBL/GenBank/DDBJ databases">
        <authorList>
            <person name="Li Z."/>
            <person name="Jiang Y."/>
        </authorList>
    </citation>
    <scope>NUCLEOTIDE SEQUENCE [LARGE SCALE GENOMIC DNA]</scope>
    <source>
        <strain evidence="2 3">HSW-8</strain>
    </source>
</reference>
<evidence type="ECO:0000313" key="2">
    <source>
        <dbReference type="EMBL" id="MES0873694.1"/>
    </source>
</evidence>
<dbReference type="InterPro" id="IPR006881">
    <property type="entry name" value="RepA_C"/>
</dbReference>
<keyword evidence="3" id="KW-1185">Reference proteome</keyword>
<dbReference type="EMBL" id="JBEPIJ010000006">
    <property type="protein sequence ID" value="MES0873694.1"/>
    <property type="molecule type" value="Genomic_DNA"/>
</dbReference>
<sequence>MAAESIAGGAPLGDDLTFLDGLLCTVGLPRSRVAGNYFERASGNASLRIEAGRLWTGTAWQQQIVPYGPLPRLMLAWICTQAVRERRSDIWIGDSAAAFLRLLGKTPDGGQKTRGAYAALRLQASALAVCRLQFGWSRGRSISTSNFQPVTRFEAWISNDDSQRALWSPVLVLSEEFLRRLLDHATPLDLRALKALSSSALAMDCYTWLSARLHRLKKPTLIPWLALREQFGSECVGVHAARNLKKDLRRALARALAVYPDAHADLVAGGVRLLPSKPPVSRTLVAVEKPLSGGSYPRDISTPSNATFPPPTADSERDISTPLKPIAVPYSNTDSRARAAVEKPSAGRRDRFACETAPSSQEAGELPAGGLP</sequence>
<feature type="region of interest" description="Disordered" evidence="1">
    <location>
        <begin position="295"/>
        <end position="372"/>
    </location>
</feature>
<dbReference type="RefSeq" id="WP_352888509.1">
    <property type="nucleotide sequence ID" value="NZ_JBEPIJ010000006.1"/>
</dbReference>